<dbReference type="KEGG" id="ksd:KS2013_100"/>
<gene>
    <name evidence="1" type="ORF">KS2013_100</name>
</gene>
<dbReference type="NCBIfam" id="TIGR02443">
    <property type="entry name" value="YheV family putative zinc ribbon protein"/>
    <property type="match status" value="1"/>
</dbReference>
<evidence type="ECO:0000313" key="2">
    <source>
        <dbReference type="Proteomes" id="UP000094147"/>
    </source>
</evidence>
<keyword evidence="2" id="KW-1185">Reference proteome</keyword>
<dbReference type="EMBL" id="CP012418">
    <property type="protein sequence ID" value="AOE48830.1"/>
    <property type="molecule type" value="Genomic_DNA"/>
</dbReference>
<evidence type="ECO:0000313" key="1">
    <source>
        <dbReference type="EMBL" id="AOE48830.1"/>
    </source>
</evidence>
<dbReference type="STRING" id="1144748.KS2013_100"/>
<dbReference type="Pfam" id="PF09526">
    <property type="entry name" value="DUF2387"/>
    <property type="match status" value="1"/>
</dbReference>
<dbReference type="RefSeq" id="WP_068994240.1">
    <property type="nucleotide sequence ID" value="NZ_CP012418.1"/>
</dbReference>
<name>A0A1B3B7Q7_9GAMM</name>
<dbReference type="OrthoDB" id="5881059at2"/>
<reference evidence="2" key="1">
    <citation type="submission" date="2015-08" db="EMBL/GenBank/DDBJ databases">
        <authorList>
            <person name="Kim K.M."/>
        </authorList>
    </citation>
    <scope>NUCLEOTIDE SEQUENCE [LARGE SCALE GENOMIC DNA]</scope>
    <source>
        <strain evidence="2">KCTC 23892</strain>
    </source>
</reference>
<proteinExistence type="predicted"/>
<protein>
    <recommendedName>
        <fullName evidence="3">DNA-binding protein</fullName>
    </recommendedName>
</protein>
<organism evidence="1 2">
    <name type="scientific">Kangiella sediminilitoris</name>
    <dbReference type="NCBI Taxonomy" id="1144748"/>
    <lineage>
        <taxon>Bacteria</taxon>
        <taxon>Pseudomonadati</taxon>
        <taxon>Pseudomonadota</taxon>
        <taxon>Gammaproteobacteria</taxon>
        <taxon>Kangiellales</taxon>
        <taxon>Kangiellaceae</taxon>
        <taxon>Kangiella</taxon>
    </lineage>
</organism>
<sequence length="72" mass="8294">MTQKSTPKRFVAGAKCPQCNKMDTTVCYYEDEIFVRECIECDFKEKISNDESGDDKPEKEISPAQIIKIKEL</sequence>
<evidence type="ECO:0008006" key="3">
    <source>
        <dbReference type="Google" id="ProtNLM"/>
    </source>
</evidence>
<dbReference type="Proteomes" id="UP000094147">
    <property type="component" value="Chromosome"/>
</dbReference>
<accession>A0A1B3B7Q7</accession>
<dbReference type="InterPro" id="IPR012658">
    <property type="entry name" value="YheV"/>
</dbReference>
<dbReference type="AlphaFoldDB" id="A0A1B3B7Q7"/>